<dbReference type="EMBL" id="QLLI01000003">
    <property type="protein sequence ID" value="RAI98904.1"/>
    <property type="molecule type" value="Genomic_DNA"/>
</dbReference>
<sequence length="1204" mass="127568">MRNTSDPIKENSNVMNAQGGEKKVMKKILSVALSTAMAFSMFASVAFGDTAVSPQQQFDALKAKGVFTGYPDGTAGLDKEMTRAEFAKVITKLLGLKEITGVYSYNDKNYNAKNWAAPYIEAVTAAGIMEGKNVEKKIFDFNGKVTIEEMAKVLTIALDLEVPTETNNTATAWAKGYVQAAINAGLLDTSLNFQSNASRQLLVGAAYAIDQAQSLKVASYEVSEAGKVVTFKISDGESVKVTLDKALEANKETEVKFTYKDKEFTEKVTYVVTTATKVESVTATNLKEVVVTYDGKVDKETAEEASNYALKSGKAIDKVVLSADEKTATITLVGTLTNNKADFLTVSNVKAGDKVVSAKEVSFTTSDNELPKVESVKSLGTKSVKVVFSEPVQLPEQKSFELDGKTFFGKVTQPTSRTVILTPYNTAALSVGDHKLTIASVKDFANFVSLTSTHDITVAEDTTAPTITEASATLETVTVTFSEEVDPETIKASNVYWTSGNSNKESASFKAIEDNQYKFTFNRTNSLPTGNIAIHVEGVKDYSGNQIAKGTTVNVTPEVDMTRPEVKKVESTGKREIQVKFSKVLLDSTVTDAKNYTVTDKDNKVIPVKQATRIGDLDTVKIELYSDLSAGDNNITIKNIKDNTRLENTMLDYTGKINVADTAAPKIDSQLVNASNRTVVIGFDKKLDAATLADYSNYHVDINNERLPLTAEMAEINVLQDANAVAITFVETYKNQVVRFASASGGSTSKNVQNLYVLGVKDAAGNLLKDFTTTPATNKVDLSANLQVGLGTYDTDYAGYSAALTSKNTVEVKFNAGIVSAPRAAFTVNGTNVGIKDVEVTGTSTVKLVLNSDLASTSASNLTVSVDRGQLTTLVGTTPTAGTQTTSVLDKVAPQLKENATGYSNFAVAGQDIKVDFTEDIQLDAGVTVATLARDFKVVRYIDGKTLTPVTDYTVAVGADSVTITLKDQASRSTDSLYTISFEGSKYLTDKSVVKNQVASFSDKETNTRVGYQAATAVTITGPATLAVQGSPVTQQYNSTAKDAAGNTVPGTVAWTIKNDPVTGVSINNAGLLTVAPNAAAGNIVLVATHTAGTTVTSKEYTVQLTKAAAQLDSITASATTTPATLVAGTPGTASLTAVTKDQYGDAFTATVTWSSTGTLPAGITLDPATGQVTVDATVAAGTYSFVAKSGSVTSNTVNVVVTP</sequence>
<dbReference type="Gene3D" id="2.60.40.1220">
    <property type="match status" value="5"/>
</dbReference>
<gene>
    <name evidence="3" type="ORF">DET54_10341</name>
</gene>
<proteinExistence type="predicted"/>
<accession>A0ABX9BMZ6</accession>
<evidence type="ECO:0000313" key="4">
    <source>
        <dbReference type="Proteomes" id="UP000248827"/>
    </source>
</evidence>
<organism evidence="3 4">
    <name type="scientific">Paenibacillus pabuli</name>
    <dbReference type="NCBI Taxonomy" id="1472"/>
    <lineage>
        <taxon>Bacteria</taxon>
        <taxon>Bacillati</taxon>
        <taxon>Bacillota</taxon>
        <taxon>Bacilli</taxon>
        <taxon>Bacillales</taxon>
        <taxon>Paenibacillaceae</taxon>
        <taxon>Paenibacillus</taxon>
    </lineage>
</organism>
<feature type="domain" description="SLH" evidence="2">
    <location>
        <begin position="38"/>
        <end position="101"/>
    </location>
</feature>
<keyword evidence="1" id="KW-0732">Signal</keyword>
<comment type="caution">
    <text evidence="3">The sequence shown here is derived from an EMBL/GenBank/DDBJ whole genome shotgun (WGS) entry which is preliminary data.</text>
</comment>
<keyword evidence="4" id="KW-1185">Reference proteome</keyword>
<feature type="domain" description="SLH" evidence="2">
    <location>
        <begin position="103"/>
        <end position="168"/>
    </location>
</feature>
<dbReference type="InterPro" id="IPR014755">
    <property type="entry name" value="Cu-Rt/internalin_Ig-like"/>
</dbReference>
<evidence type="ECO:0000259" key="2">
    <source>
        <dbReference type="PROSITE" id="PS51272"/>
    </source>
</evidence>
<evidence type="ECO:0000256" key="1">
    <source>
        <dbReference type="ARBA" id="ARBA00022729"/>
    </source>
</evidence>
<protein>
    <submittedName>
        <fullName evidence="3">S-layer family protein</fullName>
    </submittedName>
</protein>
<reference evidence="3 4" key="1">
    <citation type="submission" date="2018-06" db="EMBL/GenBank/DDBJ databases">
        <title>Freshwater and sediment microbial communities from various areas in North America, analyzing microbe dynamics in response to fracking.</title>
        <authorList>
            <person name="Lamendella R."/>
        </authorList>
    </citation>
    <scope>NUCLEOTIDE SEQUENCE [LARGE SCALE GENOMIC DNA]</scope>
    <source>
        <strain evidence="3 4">NG-13</strain>
    </source>
</reference>
<dbReference type="PROSITE" id="PS51272">
    <property type="entry name" value="SLH"/>
    <property type="match status" value="2"/>
</dbReference>
<dbReference type="Proteomes" id="UP000248827">
    <property type="component" value="Unassembled WGS sequence"/>
</dbReference>
<dbReference type="InterPro" id="IPR001119">
    <property type="entry name" value="SLH_dom"/>
</dbReference>
<evidence type="ECO:0000313" key="3">
    <source>
        <dbReference type="EMBL" id="RAI98904.1"/>
    </source>
</evidence>
<name>A0ABX9BMZ6_9BACL</name>